<feature type="coiled-coil region" evidence="1">
    <location>
        <begin position="231"/>
        <end position="268"/>
    </location>
</feature>
<organism evidence="3">
    <name type="scientific">Arundo donax</name>
    <name type="common">Giant reed</name>
    <name type="synonym">Donax arundinaceus</name>
    <dbReference type="NCBI Taxonomy" id="35708"/>
    <lineage>
        <taxon>Eukaryota</taxon>
        <taxon>Viridiplantae</taxon>
        <taxon>Streptophyta</taxon>
        <taxon>Embryophyta</taxon>
        <taxon>Tracheophyta</taxon>
        <taxon>Spermatophyta</taxon>
        <taxon>Magnoliopsida</taxon>
        <taxon>Liliopsida</taxon>
        <taxon>Poales</taxon>
        <taxon>Poaceae</taxon>
        <taxon>PACMAD clade</taxon>
        <taxon>Arundinoideae</taxon>
        <taxon>Arundineae</taxon>
        <taxon>Arundo</taxon>
    </lineage>
</organism>
<feature type="compositionally biased region" description="Acidic residues" evidence="2">
    <location>
        <begin position="145"/>
        <end position="156"/>
    </location>
</feature>
<feature type="compositionally biased region" description="Basic and acidic residues" evidence="2">
    <location>
        <begin position="424"/>
        <end position="436"/>
    </location>
</feature>
<evidence type="ECO:0000256" key="1">
    <source>
        <dbReference type="SAM" id="Coils"/>
    </source>
</evidence>
<protein>
    <submittedName>
        <fullName evidence="3">Uncharacterized protein</fullName>
    </submittedName>
</protein>
<accession>A0A0A9GD21</accession>
<evidence type="ECO:0000313" key="3">
    <source>
        <dbReference type="EMBL" id="JAE22970.1"/>
    </source>
</evidence>
<reference evidence="3" key="2">
    <citation type="journal article" date="2015" name="Data Brief">
        <title>Shoot transcriptome of the giant reed, Arundo donax.</title>
        <authorList>
            <person name="Barrero R.A."/>
            <person name="Guerrero F.D."/>
            <person name="Moolhuijzen P."/>
            <person name="Goolsby J.A."/>
            <person name="Tidwell J."/>
            <person name="Bellgard S.E."/>
            <person name="Bellgard M.I."/>
        </authorList>
    </citation>
    <scope>NUCLEOTIDE SEQUENCE</scope>
    <source>
        <tissue evidence="3">Shoot tissue taken approximately 20 cm above the soil surface</tissue>
    </source>
</reference>
<feature type="compositionally biased region" description="Polar residues" evidence="2">
    <location>
        <begin position="116"/>
        <end position="125"/>
    </location>
</feature>
<feature type="region of interest" description="Disordered" evidence="2">
    <location>
        <begin position="424"/>
        <end position="443"/>
    </location>
</feature>
<feature type="region of interest" description="Disordered" evidence="2">
    <location>
        <begin position="116"/>
        <end position="156"/>
    </location>
</feature>
<dbReference type="EMBL" id="GBRH01174926">
    <property type="protein sequence ID" value="JAE22970.1"/>
    <property type="molecule type" value="Transcribed_RNA"/>
</dbReference>
<evidence type="ECO:0000256" key="2">
    <source>
        <dbReference type="SAM" id="MobiDB-lite"/>
    </source>
</evidence>
<feature type="region of interest" description="Disordered" evidence="2">
    <location>
        <begin position="56"/>
        <end position="82"/>
    </location>
</feature>
<dbReference type="AlphaFoldDB" id="A0A0A9GD21"/>
<keyword evidence="1" id="KW-0175">Coiled coil</keyword>
<sequence length="463" mass="51642">MKIGCRDVSRVPASAESTWGLFFFDFFFEREILPEEKKKSASIKVGVADEVQPSAKKFKAGGSSHVQTENESAKGGDNGQNTMNVGKHYIMVTPCKDDRKYGSAPAKFQGKLMANAQKSHNTQTKIPAESEGNQKGKEQSPEVESWGDDSEDDDYDLLVDNTFQGGESAKGGNSNETVGLMSCSNVGHHTQAIFDNIKLLMGKEKSSVQITEVIDLEDPNKAVKTKDDTKIDEVQETIARETRRRSEIIQKEMMAADEEKKKQNLKRKFEGNNLNTANSFSILNQDEIMFRAKSMGIIVDDDIFAKIDMLQDLESARIALAQKQELIDRKACNEPLGESEVADIPNLALENIVSEASETEEFILVESKKKKRQAKGSMKNSASKYISTQKILRAILAEGKEYTGNLFSSLLPQKTKRNINNERPHLELQGHQEKRSSPFSKKSYSGTQLPLYWFAENNASLCS</sequence>
<name>A0A0A9GD21_ARUDO</name>
<reference evidence="3" key="1">
    <citation type="submission" date="2014-09" db="EMBL/GenBank/DDBJ databases">
        <authorList>
            <person name="Magalhaes I.L.F."/>
            <person name="Oliveira U."/>
            <person name="Santos F.R."/>
            <person name="Vidigal T.H.D.A."/>
            <person name="Brescovit A.D."/>
            <person name="Santos A.J."/>
        </authorList>
    </citation>
    <scope>NUCLEOTIDE SEQUENCE</scope>
    <source>
        <tissue evidence="3">Shoot tissue taken approximately 20 cm above the soil surface</tissue>
    </source>
</reference>
<proteinExistence type="predicted"/>